<dbReference type="Pfam" id="PF08499">
    <property type="entry name" value="PDEase_I_N"/>
    <property type="match status" value="1"/>
</dbReference>
<comment type="similarity">
    <text evidence="1 8">Belongs to the cyclic nucleotide phosphodiesterase family.</text>
</comment>
<dbReference type="GO" id="GO:0046872">
    <property type="term" value="F:metal ion binding"/>
    <property type="evidence" value="ECO:0007669"/>
    <property type="project" value="UniProtKB-KW"/>
</dbReference>
<dbReference type="CDD" id="cd00077">
    <property type="entry name" value="HDc"/>
    <property type="match status" value="1"/>
</dbReference>
<keyword evidence="4 8" id="KW-0378">Hydrolase</keyword>
<dbReference type="InterPro" id="IPR013706">
    <property type="entry name" value="PDE1_N"/>
</dbReference>
<dbReference type="OMA" id="MSHPPAE"/>
<feature type="binding site" evidence="7">
    <location>
        <position position="249"/>
    </location>
    <ligand>
        <name>Zn(2+)</name>
        <dbReference type="ChEBI" id="CHEBI:29105"/>
        <label>2</label>
    </ligand>
</feature>
<evidence type="ECO:0000256" key="8">
    <source>
        <dbReference type="RuleBase" id="RU363067"/>
    </source>
</evidence>
<reference evidence="12" key="1">
    <citation type="submission" date="2013-10" db="EMBL/GenBank/DDBJ databases">
        <title>Genome sequencing of Onchocerca volvulus.</title>
        <authorList>
            <person name="Cotton J."/>
            <person name="Tsai J."/>
            <person name="Stanley E."/>
            <person name="Tracey A."/>
            <person name="Holroyd N."/>
            <person name="Lustigman S."/>
            <person name="Berriman M."/>
        </authorList>
    </citation>
    <scope>NUCLEOTIDE SEQUENCE</scope>
</reference>
<dbReference type="Gene3D" id="1.10.1300.10">
    <property type="entry name" value="3'5'-cyclic nucleotide phosphodiesterase, catalytic domain"/>
    <property type="match status" value="1"/>
</dbReference>
<feature type="binding site" evidence="6">
    <location>
        <position position="355"/>
    </location>
    <ligand>
        <name>AMP</name>
        <dbReference type="ChEBI" id="CHEBI:456215"/>
    </ligand>
</feature>
<feature type="binding site" evidence="6">
    <location>
        <begin position="208"/>
        <end position="212"/>
    </location>
    <ligand>
        <name>AMP</name>
        <dbReference type="ChEBI" id="CHEBI:456215"/>
    </ligand>
</feature>
<feature type="binding site" evidence="7">
    <location>
        <position position="249"/>
    </location>
    <ligand>
        <name>Zn(2+)</name>
        <dbReference type="ChEBI" id="CHEBI:29105"/>
        <label>1</label>
    </ligand>
</feature>
<dbReference type="PROSITE" id="PS51845">
    <property type="entry name" value="PDEASE_I_2"/>
    <property type="match status" value="1"/>
</dbReference>
<evidence type="ECO:0000256" key="3">
    <source>
        <dbReference type="ARBA" id="ARBA00022723"/>
    </source>
</evidence>
<evidence type="ECO:0000256" key="4">
    <source>
        <dbReference type="ARBA" id="ARBA00022801"/>
    </source>
</evidence>
<dbReference type="EC" id="3.1.4.-" evidence="8"/>
<protein>
    <recommendedName>
        <fullName evidence="8">Phosphodiesterase</fullName>
        <ecNumber evidence="8">3.1.4.-</ecNumber>
    </recommendedName>
</protein>
<comment type="cofactor">
    <cofactor evidence="8">
        <name>a divalent metal cation</name>
        <dbReference type="ChEBI" id="CHEBI:60240"/>
    </cofactor>
    <text evidence="8">Binds 2 divalent metal cations per subunit. Site 1 may preferentially bind zinc ions, while site 2 has a preference for magnesium and/or manganese ions.</text>
</comment>
<evidence type="ECO:0000256" key="7">
    <source>
        <dbReference type="PIRSR" id="PIRSR623088-3"/>
    </source>
</evidence>
<organism evidence="11 12">
    <name type="scientific">Onchocerca volvulus</name>
    <dbReference type="NCBI Taxonomy" id="6282"/>
    <lineage>
        <taxon>Eukaryota</taxon>
        <taxon>Metazoa</taxon>
        <taxon>Ecdysozoa</taxon>
        <taxon>Nematoda</taxon>
        <taxon>Chromadorea</taxon>
        <taxon>Rhabditida</taxon>
        <taxon>Spirurina</taxon>
        <taxon>Spiruromorpha</taxon>
        <taxon>Filarioidea</taxon>
        <taxon>Onchocercidae</taxon>
        <taxon>Onchocerca</taxon>
    </lineage>
</organism>
<feature type="binding site" evidence="7">
    <location>
        <position position="248"/>
    </location>
    <ligand>
        <name>Zn(2+)</name>
        <dbReference type="ChEBI" id="CHEBI:29105"/>
        <label>1</label>
    </ligand>
</feature>
<dbReference type="InterPro" id="IPR002073">
    <property type="entry name" value="PDEase_catalytic_dom"/>
</dbReference>
<dbReference type="EMBL" id="CMVM020000020">
    <property type="status" value="NOT_ANNOTATED_CDS"/>
    <property type="molecule type" value="Genomic_DNA"/>
</dbReference>
<feature type="domain" description="PDEase" evidence="10">
    <location>
        <begin position="131"/>
        <end position="509"/>
    </location>
</feature>
<dbReference type="PANTHER" id="PTHR11347">
    <property type="entry name" value="CYCLIC NUCLEOTIDE PHOSPHODIESTERASE"/>
    <property type="match status" value="1"/>
</dbReference>
<keyword evidence="3 7" id="KW-0479">Metal-binding</keyword>
<evidence type="ECO:0000256" key="1">
    <source>
        <dbReference type="ARBA" id="ARBA00007648"/>
    </source>
</evidence>
<dbReference type="SUPFAM" id="SSF109604">
    <property type="entry name" value="HD-domain/PDEase-like"/>
    <property type="match status" value="1"/>
</dbReference>
<evidence type="ECO:0000259" key="10">
    <source>
        <dbReference type="PROSITE" id="PS51845"/>
    </source>
</evidence>
<feature type="binding site" evidence="6">
    <location>
        <position position="249"/>
    </location>
    <ligand>
        <name>AMP</name>
        <dbReference type="ChEBI" id="CHEBI:456215"/>
    </ligand>
</feature>
<dbReference type="EnsemblMetazoa" id="OVOC520.1">
    <property type="protein sequence ID" value="OVOC520.1"/>
    <property type="gene ID" value="WBGene00237329"/>
</dbReference>
<accession>A0A8R1TVB0</accession>
<dbReference type="GO" id="GO:0007165">
    <property type="term" value="P:signal transduction"/>
    <property type="evidence" value="ECO:0007669"/>
    <property type="project" value="InterPro"/>
</dbReference>
<dbReference type="Pfam" id="PF00233">
    <property type="entry name" value="PDEase_I"/>
    <property type="match status" value="1"/>
</dbReference>
<evidence type="ECO:0000256" key="5">
    <source>
        <dbReference type="PIRSR" id="PIRSR623088-1"/>
    </source>
</evidence>
<dbReference type="InterPro" id="IPR023088">
    <property type="entry name" value="PDEase"/>
</dbReference>
<feature type="active site" description="Proton donor" evidence="5">
    <location>
        <position position="208"/>
    </location>
</feature>
<feature type="region of interest" description="Disordered" evidence="9">
    <location>
        <begin position="439"/>
        <end position="474"/>
    </location>
</feature>
<evidence type="ECO:0000313" key="12">
    <source>
        <dbReference type="Proteomes" id="UP000024404"/>
    </source>
</evidence>
<dbReference type="PROSITE" id="PS00126">
    <property type="entry name" value="PDEASE_I_1"/>
    <property type="match status" value="1"/>
</dbReference>
<evidence type="ECO:0000256" key="2">
    <source>
        <dbReference type="ARBA" id="ARBA00022535"/>
    </source>
</evidence>
<dbReference type="AlphaFoldDB" id="A0A8R1TVB0"/>
<evidence type="ECO:0000256" key="9">
    <source>
        <dbReference type="SAM" id="MobiDB-lite"/>
    </source>
</evidence>
<feature type="binding site" evidence="7">
    <location>
        <position position="355"/>
    </location>
    <ligand>
        <name>Zn(2+)</name>
        <dbReference type="ChEBI" id="CHEBI:29105"/>
        <label>1</label>
    </ligand>
</feature>
<dbReference type="InterPro" id="IPR003607">
    <property type="entry name" value="HD/PDEase_dom"/>
</dbReference>
<feature type="binding site" evidence="7">
    <location>
        <position position="212"/>
    </location>
    <ligand>
        <name>Zn(2+)</name>
        <dbReference type="ChEBI" id="CHEBI:29105"/>
        <label>1</label>
    </ligand>
</feature>
<feature type="compositionally biased region" description="Low complexity" evidence="9">
    <location>
        <begin position="459"/>
        <end position="473"/>
    </location>
</feature>
<evidence type="ECO:0000313" key="11">
    <source>
        <dbReference type="EnsemblMetazoa" id="OVOC520.1"/>
    </source>
</evidence>
<evidence type="ECO:0000256" key="6">
    <source>
        <dbReference type="PIRSR" id="PIRSR623088-2"/>
    </source>
</evidence>
<feature type="compositionally biased region" description="Polar residues" evidence="9">
    <location>
        <begin position="448"/>
        <end position="458"/>
    </location>
</feature>
<proteinExistence type="inferred from homology"/>
<dbReference type="GO" id="GO:0004114">
    <property type="term" value="F:3',5'-cyclic-nucleotide phosphodiesterase activity"/>
    <property type="evidence" value="ECO:0007669"/>
    <property type="project" value="InterPro"/>
</dbReference>
<keyword evidence="2" id="KW-0140">cGMP</keyword>
<dbReference type="PRINTS" id="PR00387">
    <property type="entry name" value="PDIESTERASE1"/>
</dbReference>
<keyword evidence="12" id="KW-1185">Reference proteome</keyword>
<dbReference type="InterPro" id="IPR023174">
    <property type="entry name" value="PDEase_CS"/>
</dbReference>
<dbReference type="Proteomes" id="UP000024404">
    <property type="component" value="Unassembled WGS sequence"/>
</dbReference>
<name>A0A8R1TVB0_ONCVO</name>
<sequence>MHSKVRNIMLGNSYGSHYFMIRKHACRLRYILHQLNSAQLSIDDLKKNLEYAVLLLETEYIDETRRICDEEDDLADVKPEAVSAEVREWLATTFTKQSVLPKREKPKLKSVANAILTGIFFDKMFRRTQVLLISTPPEIAALLKNLNSWSFDCFRLNEVSEGHALKYVGLELFNQYHFFDRFKIPIQTFKNYVAALEVGYSKHNNPYHNIVHAADVTASSHFMLSQTGFATSLSDLDMLAVIFGAMIHDYQHTGHTNNFHIQTGSHFALLYNDRNVLENHHVSASFRLMKEEDKNILKRLSREEFRELRNLLIEIVLATDMSSHFAQIKTMKCMLSSPEGIDKIKAICLIVHACDISHASKPWELHSRWTKGVLEEFFRQGDLEASMGLPYSPLCDRNTVHVADSQIGFIDFIVEPTMIICEEMLTKIIEPLIPLQSSNTFLPPESPDSPSASVDITPTSETENTSNSETSSSIRVIPLNQAGKLDLPTPWMGFMQENKDRWREQIAKEEAANLQK</sequence>
<dbReference type="InterPro" id="IPR036971">
    <property type="entry name" value="PDEase_catalytic_dom_sf"/>
</dbReference>
<reference evidence="11" key="2">
    <citation type="submission" date="2022-06" db="UniProtKB">
        <authorList>
            <consortium name="EnsemblMetazoa"/>
        </authorList>
    </citation>
    <scope>IDENTIFICATION</scope>
</reference>
<feature type="binding site" evidence="6">
    <location>
        <position position="406"/>
    </location>
    <ligand>
        <name>AMP</name>
        <dbReference type="ChEBI" id="CHEBI:456215"/>
    </ligand>
</feature>
<dbReference type="SMART" id="SM00471">
    <property type="entry name" value="HDc"/>
    <property type="match status" value="1"/>
</dbReference>